<dbReference type="Proteomes" id="UP000749293">
    <property type="component" value="Unassembled WGS sequence"/>
</dbReference>
<evidence type="ECO:0000256" key="9">
    <source>
        <dbReference type="ARBA" id="ARBA00023136"/>
    </source>
</evidence>
<evidence type="ECO:0000256" key="4">
    <source>
        <dbReference type="ARBA" id="ARBA00022676"/>
    </source>
</evidence>
<comment type="catalytic activity">
    <reaction evidence="11">
        <text>an alpha-D-Man-(1-&gt;2)-alpha-D-Man-(1-&gt;2)-alpha-D-Man-(1-&gt;3)-[alpha-D-Man-(1-&gt;2)-alpha-D-Man-(1-&gt;3)-alpha-D-Man-(1-&gt;6)]-beta-D-Man-(1-&gt;4)-beta-D-GlcNAc-(1-&gt;4)-alpha-D-GlcNAc-diphospho-di-trans,poly-cis-dolichol + a di-trans,poly-cis-dolichyl beta-D-mannosyl phosphate = an alpha-D-Man-(1-&gt;2)-alpha-D-Man-(1-&gt;2)-alpha-D-Man-(1-&gt;3)-[alpha-D-Man-(1-&gt;2)-alpha-D-Man-(1-&gt;3)-[alpha-D-Man-(1-&gt;6)]-alpha-D-Man-(1-&gt;6)]-beta-D-Man-(1-&gt;4)-beta-D-GlcNAc-(1-&gt;4)-alpha-D-GlcNAc-diphospho-di-trans,poly-cis-dolichol + a di-trans,poly-cis-dolichyl phosphate + H(+)</text>
        <dbReference type="Rhea" id="RHEA:29535"/>
        <dbReference type="Rhea" id="RHEA-COMP:19498"/>
        <dbReference type="Rhea" id="RHEA-COMP:19501"/>
        <dbReference type="Rhea" id="RHEA-COMP:19518"/>
        <dbReference type="Rhea" id="RHEA-COMP:19519"/>
        <dbReference type="ChEBI" id="CHEBI:15378"/>
        <dbReference type="ChEBI" id="CHEBI:57683"/>
        <dbReference type="ChEBI" id="CHEBI:58211"/>
        <dbReference type="ChEBI" id="CHEBI:132517"/>
        <dbReference type="ChEBI" id="CHEBI:132519"/>
        <dbReference type="EC" id="2.4.1.260"/>
    </reaction>
    <physiologicalReaction direction="left-to-right" evidence="11">
        <dbReference type="Rhea" id="RHEA:29536"/>
    </physiologicalReaction>
</comment>
<feature type="signal peptide" evidence="13">
    <location>
        <begin position="1"/>
        <end position="16"/>
    </location>
</feature>
<dbReference type="AlphaFoldDB" id="A0A9P4YQP0"/>
<evidence type="ECO:0000256" key="10">
    <source>
        <dbReference type="ARBA" id="ARBA00044721"/>
    </source>
</evidence>
<keyword evidence="7 12" id="KW-0256">Endoplasmic reticulum</keyword>
<evidence type="ECO:0000256" key="11">
    <source>
        <dbReference type="ARBA" id="ARBA00048899"/>
    </source>
</evidence>
<evidence type="ECO:0000313" key="14">
    <source>
        <dbReference type="EMBL" id="KAF4121358.1"/>
    </source>
</evidence>
<accession>A0A9P4YQP0</accession>
<dbReference type="InterPro" id="IPR005599">
    <property type="entry name" value="GPI_mannosylTrfase"/>
</dbReference>
<evidence type="ECO:0000256" key="12">
    <source>
        <dbReference type="RuleBase" id="RU363075"/>
    </source>
</evidence>
<keyword evidence="9 12" id="KW-0472">Membrane</keyword>
<dbReference type="OrthoDB" id="19039at2759"/>
<feature type="transmembrane region" description="Helical" evidence="12">
    <location>
        <begin position="317"/>
        <end position="336"/>
    </location>
</feature>
<comment type="similarity">
    <text evidence="3 12">Belongs to the glycosyltransferase 22 family.</text>
</comment>
<keyword evidence="13" id="KW-0732">Signal</keyword>
<evidence type="ECO:0000313" key="15">
    <source>
        <dbReference type="Proteomes" id="UP000749293"/>
    </source>
</evidence>
<feature type="transmembrane region" description="Helical" evidence="12">
    <location>
        <begin position="211"/>
        <end position="231"/>
    </location>
</feature>
<name>A0A9P4YQP0_9HYPO</name>
<feature type="transmembrane region" description="Helical" evidence="12">
    <location>
        <begin position="348"/>
        <end position="373"/>
    </location>
</feature>
<dbReference type="GO" id="GO:0052917">
    <property type="term" value="F:dol-P-Man:Man(7)GlcNAc(2)-PP-Dol alpha-1,6-mannosyltransferase activity"/>
    <property type="evidence" value="ECO:0007669"/>
    <property type="project" value="UniProtKB-EC"/>
</dbReference>
<organism evidence="14 15">
    <name type="scientific">Geosmithia morbida</name>
    <dbReference type="NCBI Taxonomy" id="1094350"/>
    <lineage>
        <taxon>Eukaryota</taxon>
        <taxon>Fungi</taxon>
        <taxon>Dikarya</taxon>
        <taxon>Ascomycota</taxon>
        <taxon>Pezizomycotina</taxon>
        <taxon>Sordariomycetes</taxon>
        <taxon>Hypocreomycetidae</taxon>
        <taxon>Hypocreales</taxon>
        <taxon>Bionectriaceae</taxon>
        <taxon>Geosmithia</taxon>
    </lineage>
</organism>
<feature type="transmembrane region" description="Helical" evidence="12">
    <location>
        <begin position="89"/>
        <end position="106"/>
    </location>
</feature>
<proteinExistence type="inferred from homology"/>
<sequence>MLSSLLFIVPLIHLLAAPHTKVEESFNMQATHDLLVYGTPTSGIRDRLATTYDHMTFPGVVPRTFVGAVLLSGVSQPIIAVTGFRHAQMVVRAVLGAFNAACLLVMKTSLSRAFGVGVGRWWTVLMVCQFHIMFYLSRTLPNMFAFGLTTLSFSFILPTNDKASSRRTQQAIVLMTMAAAVFRAELAILLASLGGYLVLVGRADPRALAPVVLGALALSLAISVPIDSYFWQRPVWPELSAFYFNAVQGSSSEWGVSPWHWYFSSALPRLLMNPLSPPLIGFALWHPATSRPARLLCVPSLLFVAVYSAQPHKEARFVFYVVPPLTAAAALGANLLSSRAPRSLPSRLAAAAAGLVAPLCLAASAAMLLVSALNYPGGDALSQLRALVASDVALVASTSPHPDVKVKMPPHILTHADVLTCMTGLTLFGQNPLGLPLALYAATADDPDVDARMLVDPSIAPLLLFDRTEHDGTLGWPHYWSRLGYALEEDPDLPIGAWDVVGVIQAFAGIEFLRPGEEAAGILSEPDRSQSQDEYGEHNILGLGARVAEVRQWVRKRTGGWWVGPRMAPRIRLMRRYHQTT</sequence>
<evidence type="ECO:0000256" key="13">
    <source>
        <dbReference type="SAM" id="SignalP"/>
    </source>
</evidence>
<keyword evidence="6 12" id="KW-0812">Transmembrane</keyword>
<dbReference type="PANTHER" id="PTHR22760">
    <property type="entry name" value="GLYCOSYLTRANSFERASE"/>
    <property type="match status" value="1"/>
</dbReference>
<keyword evidence="8 12" id="KW-1133">Transmembrane helix</keyword>
<dbReference type="EC" id="2.4.1.-" evidence="12"/>
<dbReference type="Pfam" id="PF03901">
    <property type="entry name" value="Glyco_transf_22"/>
    <property type="match status" value="1"/>
</dbReference>
<dbReference type="EMBL" id="JAANYQ010000013">
    <property type="protein sequence ID" value="KAF4121358.1"/>
    <property type="molecule type" value="Genomic_DNA"/>
</dbReference>
<reference evidence="14" key="1">
    <citation type="submission" date="2020-03" db="EMBL/GenBank/DDBJ databases">
        <title>Site-based positive gene gene selection in Geosmithia morbida across the United States reveals a broad range of putative effectors and factors for local host and environmental adapation.</title>
        <authorList>
            <person name="Onufrak A."/>
            <person name="Murdoch R.W."/>
            <person name="Gazis R."/>
            <person name="Huff M."/>
            <person name="Staton M."/>
            <person name="Klingeman W."/>
            <person name="Hadziabdic D."/>
        </authorList>
    </citation>
    <scope>NUCLEOTIDE SEQUENCE</scope>
    <source>
        <strain evidence="14">1262</strain>
    </source>
</reference>
<feature type="chain" id="PRO_5040132920" description="Mannosyltransferase" evidence="13">
    <location>
        <begin position="17"/>
        <end position="581"/>
    </location>
</feature>
<protein>
    <recommendedName>
        <fullName evidence="12">Mannosyltransferase</fullName>
        <ecNumber evidence="12">2.4.1.-</ecNumber>
    </recommendedName>
</protein>
<dbReference type="GO" id="GO:0005789">
    <property type="term" value="C:endoplasmic reticulum membrane"/>
    <property type="evidence" value="ECO:0007669"/>
    <property type="project" value="UniProtKB-SubCell"/>
</dbReference>
<evidence type="ECO:0000256" key="8">
    <source>
        <dbReference type="ARBA" id="ARBA00022989"/>
    </source>
</evidence>
<comment type="caution">
    <text evidence="14">The sequence shown here is derived from an EMBL/GenBank/DDBJ whole genome shotgun (WGS) entry which is preliminary data.</text>
</comment>
<evidence type="ECO:0000256" key="2">
    <source>
        <dbReference type="ARBA" id="ARBA00004922"/>
    </source>
</evidence>
<gene>
    <name evidence="14" type="ORF">GMORB2_2320</name>
</gene>
<evidence type="ECO:0000256" key="1">
    <source>
        <dbReference type="ARBA" id="ARBA00004477"/>
    </source>
</evidence>
<feature type="transmembrane region" description="Helical" evidence="12">
    <location>
        <begin position="172"/>
        <end position="199"/>
    </location>
</feature>
<keyword evidence="5" id="KW-0808">Transferase</keyword>
<feature type="transmembrane region" description="Helical" evidence="12">
    <location>
        <begin position="143"/>
        <end position="160"/>
    </location>
</feature>
<keyword evidence="15" id="KW-1185">Reference proteome</keyword>
<comment type="pathway">
    <text evidence="2">Protein modification; protein glycosylation.</text>
</comment>
<dbReference type="GeneID" id="55968550"/>
<dbReference type="RefSeq" id="XP_035320010.1">
    <property type="nucleotide sequence ID" value="XM_035464300.1"/>
</dbReference>
<evidence type="ECO:0000256" key="6">
    <source>
        <dbReference type="ARBA" id="ARBA00022692"/>
    </source>
</evidence>
<dbReference type="PANTHER" id="PTHR22760:SF1">
    <property type="entry name" value="DOL-P-MAN:MAN(7)GLCNAC(2)-PP-DOL ALPHA-1,6-MANNOSYLTRANSFERASE"/>
    <property type="match status" value="1"/>
</dbReference>
<keyword evidence="4 12" id="KW-0328">Glycosyltransferase</keyword>
<evidence type="ECO:0000256" key="5">
    <source>
        <dbReference type="ARBA" id="ARBA00022679"/>
    </source>
</evidence>
<comment type="subcellular location">
    <subcellularLocation>
        <location evidence="1 12">Endoplasmic reticulum membrane</location>
        <topology evidence="1 12">Multi-pass membrane protein</topology>
    </subcellularLocation>
</comment>
<evidence type="ECO:0000256" key="3">
    <source>
        <dbReference type="ARBA" id="ARBA00007063"/>
    </source>
</evidence>
<evidence type="ECO:0000256" key="7">
    <source>
        <dbReference type="ARBA" id="ARBA00022824"/>
    </source>
</evidence>
<dbReference type="GO" id="GO:0006487">
    <property type="term" value="P:protein N-linked glycosylation"/>
    <property type="evidence" value="ECO:0007669"/>
    <property type="project" value="TreeGrafter"/>
</dbReference>
<comment type="function">
    <text evidence="10">Mannosyltransferase that operates in the biosynthetic pathway of dolichol-linked oligosaccharides, the glycan precursors employed in protein asparagine (N)-glycosylation. The assembly of dolichol-linked oligosaccharides begins on the cytosolic side of the endoplasmic reticulum membrane and finishes in its lumen. The sequential addition of sugars to dolichol pyrophosphate produces dolichol-linked oligosaccharides containing fourteen sugars, including two GlcNAcs, nine mannoses and three glucoses. Once assembled, the oligosaccharide is transferred from the lipid to nascent proteins by oligosaccharyltransferases. In the lumen of the endoplasmic reticulum, adds the eighth mannose residue in an alpha-1,6 linkage onto Man(7)GlcNAc(2)-PP-dolichol to produce Man(8)GlcNAc(2)-PP-dolichol.</text>
</comment>